<dbReference type="SUPFAM" id="SSF100895">
    <property type="entry name" value="Kazal-type serine protease inhibitors"/>
    <property type="match status" value="1"/>
</dbReference>
<accession>Q8SZW6</accession>
<dbReference type="CDD" id="cd00104">
    <property type="entry name" value="KAZAL_FS"/>
    <property type="match status" value="1"/>
</dbReference>
<organism evidence="3">
    <name type="scientific">Drosophila melanogaster</name>
    <name type="common">Fruit fly</name>
    <dbReference type="NCBI Taxonomy" id="7227"/>
    <lineage>
        <taxon>Eukaryota</taxon>
        <taxon>Metazoa</taxon>
        <taxon>Ecdysozoa</taxon>
        <taxon>Arthropoda</taxon>
        <taxon>Hexapoda</taxon>
        <taxon>Insecta</taxon>
        <taxon>Pterygota</taxon>
        <taxon>Neoptera</taxon>
        <taxon>Endopterygota</taxon>
        <taxon>Diptera</taxon>
        <taxon>Brachycera</taxon>
        <taxon>Muscomorpha</taxon>
        <taxon>Ephydroidea</taxon>
        <taxon>Drosophilidae</taxon>
        <taxon>Drosophila</taxon>
        <taxon>Sophophora</taxon>
    </lineage>
</organism>
<dbReference type="ExpressionAtlas" id="Q8SZW6">
    <property type="expression patterns" value="baseline and differential"/>
</dbReference>
<feature type="compositionally biased region" description="Basic and acidic residues" evidence="1">
    <location>
        <begin position="282"/>
        <end position="291"/>
    </location>
</feature>
<evidence type="ECO:0000313" key="3">
    <source>
        <dbReference type="EMBL" id="AAL39887.2"/>
    </source>
</evidence>
<keyword evidence="2" id="KW-1133">Transmembrane helix</keyword>
<evidence type="ECO:0000256" key="1">
    <source>
        <dbReference type="SAM" id="MobiDB-lite"/>
    </source>
</evidence>
<gene>
    <name evidence="3 4" type="primary">ImpL1</name>
    <name evidence="4" type="ORF">CG10717</name>
</gene>
<dbReference type="AGR" id="FB:FBgn0001256"/>
<protein>
    <submittedName>
        <fullName evidence="3">LP07125p</fullName>
    </submittedName>
</protein>
<dbReference type="Gene3D" id="3.30.60.30">
    <property type="match status" value="1"/>
</dbReference>
<feature type="transmembrane region" description="Helical" evidence="2">
    <location>
        <begin position="32"/>
        <end position="52"/>
    </location>
</feature>
<feature type="compositionally biased region" description="Basic and acidic residues" evidence="1">
    <location>
        <begin position="65"/>
        <end position="75"/>
    </location>
</feature>
<dbReference type="OrthoDB" id="7866727at2759"/>
<feature type="non-terminal residue" evidence="3">
    <location>
        <position position="1"/>
    </location>
</feature>
<dbReference type="FlyBase" id="FBgn0001256">
    <property type="gene designation" value="ImpL1"/>
</dbReference>
<dbReference type="Bgee" id="FBgn0001256">
    <property type="expression patterns" value="Expressed in embryonic head epidermis (Drosophila) and 25 other cell types or tissues"/>
</dbReference>
<name>Q8SZW6_DROME</name>
<feature type="region of interest" description="Disordered" evidence="1">
    <location>
        <begin position="326"/>
        <end position="372"/>
    </location>
</feature>
<keyword evidence="2" id="KW-0812">Transmembrane</keyword>
<dbReference type="HOGENOM" id="CLU_757088_0_0_1"/>
<feature type="compositionally biased region" description="Basic and acidic residues" evidence="1">
    <location>
        <begin position="360"/>
        <end position="372"/>
    </location>
</feature>
<reference evidence="3" key="1">
    <citation type="submission" date="2003-12" db="EMBL/GenBank/DDBJ databases">
        <authorList>
            <person name="Stapleton M."/>
            <person name="Brokstein P."/>
            <person name="Hong L."/>
            <person name="Agbayani A."/>
            <person name="Carlson J."/>
            <person name="Champe M."/>
            <person name="Chavez C."/>
            <person name="Dorsett V."/>
            <person name="Dresnek D."/>
            <person name="Farfan D."/>
            <person name="Frise E."/>
            <person name="George R."/>
            <person name="Gonzalez M."/>
            <person name="Guarin H."/>
            <person name="Kronmiller B."/>
            <person name="Li P."/>
            <person name="Liao G."/>
            <person name="Miranda A."/>
            <person name="Mungall C.J."/>
            <person name="Nunoo J."/>
            <person name="Pacleb J."/>
            <person name="Paragas V."/>
            <person name="Park S."/>
            <person name="Patel S."/>
            <person name="Phouanenavong S."/>
            <person name="Wan K."/>
            <person name="Yu C."/>
            <person name="Lewis S.E."/>
            <person name="Rubin G.M."/>
            <person name="Celniker S."/>
        </authorList>
    </citation>
    <scope>NUCLEOTIDE SEQUENCE</scope>
    <source>
        <strain evidence="3">Berkeley</strain>
    </source>
</reference>
<dbReference type="InterPro" id="IPR036058">
    <property type="entry name" value="Kazal_dom_sf"/>
</dbReference>
<dbReference type="EMBL" id="AY069742">
    <property type="protein sequence ID" value="AAL39887.2"/>
    <property type="molecule type" value="mRNA"/>
</dbReference>
<sequence>AADQINMRPYQVVCIVGKSRISKLTSSGSPIINWYAPISFLAVAALLLLEAIPADAKRRKHKGSDHHYEKSDPHKTKTKTKWSSSTDLAGNTPISTEEHGYYVKRTFAAPGEIGAAQKRLSPPYLAIPIAWFSCESGQKNCQSSNSAAINSAAQSLSEGYLCDDDCDELYEPICGRTTSEVAVFYNKCKLGVAKCRSHGLWTDFAYAECQAKYPQETAYADKKFRSSPYFRDAAIVEQLKLEEEKRKQEEEQHKLEKEQKKKEKAEKNKNEKDSSESSEEKDDQKENKQKDPLSLMPQKKVESTQKPVPVPIQVAVPKPVSVLEPAKTTEDIAMPPMPLKDTPTPKPLEIAPLHQQTQPKGKDIDRLKYQVA</sequence>
<feature type="compositionally biased region" description="Basic and acidic residues" evidence="1">
    <location>
        <begin position="246"/>
        <end position="275"/>
    </location>
</feature>
<feature type="region of interest" description="Disordered" evidence="1">
    <location>
        <begin position="246"/>
        <end position="311"/>
    </location>
</feature>
<evidence type="ECO:0000313" key="4">
    <source>
        <dbReference type="FlyBase" id="FBgn0001256"/>
    </source>
</evidence>
<keyword evidence="2" id="KW-0472">Membrane</keyword>
<feature type="region of interest" description="Disordered" evidence="1">
    <location>
        <begin position="59"/>
        <end position="89"/>
    </location>
</feature>
<evidence type="ECO:0000256" key="2">
    <source>
        <dbReference type="SAM" id="Phobius"/>
    </source>
</evidence>
<proteinExistence type="evidence at transcript level"/>
<dbReference type="VEuPathDB" id="VectorBase:FBgn0001256"/>
<dbReference type="AlphaFoldDB" id="Q8SZW6"/>